<feature type="domain" description="Fe/B12 periplasmic-binding" evidence="1">
    <location>
        <begin position="91"/>
        <end position="363"/>
    </location>
</feature>
<dbReference type="Gene3D" id="3.40.50.1980">
    <property type="entry name" value="Nitrogenase molybdenum iron protein domain"/>
    <property type="match status" value="2"/>
</dbReference>
<gene>
    <name evidence="2" type="ORF">GCM10010831_06960</name>
</gene>
<dbReference type="InterPro" id="IPR050902">
    <property type="entry name" value="ABC_Transporter_SBP"/>
</dbReference>
<name>A0A916ZPP7_9FLAO</name>
<dbReference type="AlphaFoldDB" id="A0A916ZPP7"/>
<sequence length="377" mass="42671">MKLYFNILVLSLLFCSCKNDTKKTETLVEEQIELKYSTTFQLYETENYKRIVVIKPWPDAEKELVYVCAKDKAKIPKNLKYDAFVQLPVQKIVLTSTTHIPSLISLNQLEKWVGFPGLDYVSSEAARTKIEAGHVTEIGQNEALNTEKLLELQPDVVVGFAVKGSNKSLNTVSKAGIPVLYNSDWLDEHPLGKAEWIKFFGVLTNSLPEAEKQFNSIEKNYNDLKKLAATSGSRPSVLAGAMYKDVWYLPGGKSWQAQFLKDANTNYVYADNSETGSLSKSFEAVLNKAQQTDFWVAPAQFTSYQQLLKSSVHYQKFTAFQDKKTYTFAKTKGKKGGVLYYELAPNRPDLVLQDLVGIFHPELLQVKEFSFFEALDE</sequence>
<protein>
    <submittedName>
        <fullName evidence="2">ABC transporter substrate-binding protein</fullName>
    </submittedName>
</protein>
<evidence type="ECO:0000259" key="1">
    <source>
        <dbReference type="PROSITE" id="PS50983"/>
    </source>
</evidence>
<keyword evidence="3" id="KW-1185">Reference proteome</keyword>
<dbReference type="PANTHER" id="PTHR30535:SF34">
    <property type="entry name" value="MOLYBDATE-BINDING PROTEIN MOLA"/>
    <property type="match status" value="1"/>
</dbReference>
<evidence type="ECO:0000313" key="3">
    <source>
        <dbReference type="Proteomes" id="UP000599688"/>
    </source>
</evidence>
<organism evidence="2 3">
    <name type="scientific">Psychroflexus salis</name>
    <dbReference type="NCBI Taxonomy" id="1526574"/>
    <lineage>
        <taxon>Bacteria</taxon>
        <taxon>Pseudomonadati</taxon>
        <taxon>Bacteroidota</taxon>
        <taxon>Flavobacteriia</taxon>
        <taxon>Flavobacteriales</taxon>
        <taxon>Flavobacteriaceae</taxon>
        <taxon>Psychroflexus</taxon>
    </lineage>
</organism>
<dbReference type="RefSeq" id="WP_188405381.1">
    <property type="nucleotide sequence ID" value="NZ_BMGL01000003.1"/>
</dbReference>
<dbReference type="PANTHER" id="PTHR30535">
    <property type="entry name" value="VITAMIN B12-BINDING PROTEIN"/>
    <property type="match status" value="1"/>
</dbReference>
<dbReference type="PROSITE" id="PS51257">
    <property type="entry name" value="PROKAR_LIPOPROTEIN"/>
    <property type="match status" value="1"/>
</dbReference>
<dbReference type="PROSITE" id="PS50983">
    <property type="entry name" value="FE_B12_PBP"/>
    <property type="match status" value="1"/>
</dbReference>
<accession>A0A916ZPP7</accession>
<evidence type="ECO:0000313" key="2">
    <source>
        <dbReference type="EMBL" id="GGE07998.1"/>
    </source>
</evidence>
<dbReference type="EMBL" id="BMGL01000003">
    <property type="protein sequence ID" value="GGE07998.1"/>
    <property type="molecule type" value="Genomic_DNA"/>
</dbReference>
<comment type="caution">
    <text evidence="2">The sequence shown here is derived from an EMBL/GenBank/DDBJ whole genome shotgun (WGS) entry which is preliminary data.</text>
</comment>
<reference evidence="2 3" key="1">
    <citation type="journal article" date="2014" name="Int. J. Syst. Evol. Microbiol.">
        <title>Complete genome sequence of Corynebacterium casei LMG S-19264T (=DSM 44701T), isolated from a smear-ripened cheese.</title>
        <authorList>
            <consortium name="US DOE Joint Genome Institute (JGI-PGF)"/>
            <person name="Walter F."/>
            <person name="Albersmeier A."/>
            <person name="Kalinowski J."/>
            <person name="Ruckert C."/>
        </authorList>
    </citation>
    <scope>NUCLEOTIDE SEQUENCE [LARGE SCALE GENOMIC DNA]</scope>
    <source>
        <strain evidence="2 3">CGMCC 1.12925</strain>
    </source>
</reference>
<dbReference type="Proteomes" id="UP000599688">
    <property type="component" value="Unassembled WGS sequence"/>
</dbReference>
<dbReference type="SUPFAM" id="SSF53807">
    <property type="entry name" value="Helical backbone' metal receptor"/>
    <property type="match status" value="1"/>
</dbReference>
<proteinExistence type="predicted"/>
<dbReference type="Pfam" id="PF01497">
    <property type="entry name" value="Peripla_BP_2"/>
    <property type="match status" value="1"/>
</dbReference>
<dbReference type="InterPro" id="IPR002491">
    <property type="entry name" value="ABC_transptr_periplasmic_BD"/>
</dbReference>
<dbReference type="GO" id="GO:0071281">
    <property type="term" value="P:cellular response to iron ion"/>
    <property type="evidence" value="ECO:0007669"/>
    <property type="project" value="TreeGrafter"/>
</dbReference>